<dbReference type="EMBL" id="BSXV01003241">
    <property type="protein sequence ID" value="GME97902.1"/>
    <property type="molecule type" value="Genomic_DNA"/>
</dbReference>
<gene>
    <name evidence="1" type="ORF">Cboi01_000476600</name>
</gene>
<comment type="caution">
    <text evidence="1">The sequence shown here is derived from an EMBL/GenBank/DDBJ whole genome shotgun (WGS) entry which is preliminary data.</text>
</comment>
<keyword evidence="2" id="KW-1185">Reference proteome</keyword>
<name>A0ACB5TZH4_CANBO</name>
<proteinExistence type="predicted"/>
<dbReference type="Proteomes" id="UP001165101">
    <property type="component" value="Unassembled WGS sequence"/>
</dbReference>
<organism evidence="1 2">
    <name type="scientific">Candida boidinii</name>
    <name type="common">Yeast</name>
    <dbReference type="NCBI Taxonomy" id="5477"/>
    <lineage>
        <taxon>Eukaryota</taxon>
        <taxon>Fungi</taxon>
        <taxon>Dikarya</taxon>
        <taxon>Ascomycota</taxon>
        <taxon>Saccharomycotina</taxon>
        <taxon>Pichiomycetes</taxon>
        <taxon>Pichiales</taxon>
        <taxon>Pichiaceae</taxon>
        <taxon>Ogataea</taxon>
        <taxon>Ogataea/Candida clade</taxon>
    </lineage>
</organism>
<evidence type="ECO:0000313" key="1">
    <source>
        <dbReference type="EMBL" id="GME97902.1"/>
    </source>
</evidence>
<evidence type="ECO:0000313" key="2">
    <source>
        <dbReference type="Proteomes" id="UP001165101"/>
    </source>
</evidence>
<protein>
    <submittedName>
        <fullName evidence="1">Unnamed protein product</fullName>
    </submittedName>
</protein>
<reference evidence="1" key="1">
    <citation type="submission" date="2023-04" db="EMBL/GenBank/DDBJ databases">
        <title>Candida boidinii NBRC 1967.</title>
        <authorList>
            <person name="Ichikawa N."/>
            <person name="Sato H."/>
            <person name="Tonouchi N."/>
        </authorList>
    </citation>
    <scope>NUCLEOTIDE SEQUENCE</scope>
    <source>
        <strain evidence="1">NBRC 1967</strain>
    </source>
</reference>
<sequence>MNKEDLSSPKTSEYSTDKELNKIVESELEMSEEIMKSDYLSDYQRKPGHIDSVQSISDDKEELEKEEEEDDEDIQILHAHSESDDENDNDNIDEEELCPICLDLLPNFDNGPIPRATRSTQYLAKSKPCNHEYHAFCIQSWSEKANTCPKCRQNFNAIELYSDKDVVEETIKVEDKKFPVEIDDSDFILPMDATELEYMDERDVSVSSSRRRGTSNQLIQPMCVLCDQIATRITGFAICSDCSAGYHLNCLGIMDEESTYWNCPMCDMQQDSNTVTPSSGIRRRRQRGGQSGRNTIPSAEAALSSVLHASSSSMSMSTPPTNSRLNARRLIQDFRREIRNNRYSSLGIEPSTRIRSSRTNKRSRRGDTSRSLTASSFERERSVTEDIDYNAIVDATKKYKHDQYLKELEKNPPSEESQAWSLLDKMSKETVVESNSKAIPKAESIPFPVSQNWRTRKIKETEDINTRESKSSTESKIVPDTEEQTTSYKRPKRARNRSRVEAQNIVSSQTPSDKNNTNNKTNNDTMVSGIFNSKLPK</sequence>
<accession>A0ACB5TZH4</accession>